<feature type="transmembrane region" description="Helical" evidence="2">
    <location>
        <begin position="167"/>
        <end position="193"/>
    </location>
</feature>
<feature type="region of interest" description="Disordered" evidence="1">
    <location>
        <begin position="119"/>
        <end position="152"/>
    </location>
</feature>
<dbReference type="EMBL" id="JAFJMO010000012">
    <property type="protein sequence ID" value="KAJ8260966.1"/>
    <property type="molecule type" value="Genomic_DNA"/>
</dbReference>
<dbReference type="OrthoDB" id="6270617at2759"/>
<comment type="caution">
    <text evidence="4">The sequence shown here is derived from an EMBL/GenBank/DDBJ whole genome shotgun (WGS) entry which is preliminary data.</text>
</comment>
<protein>
    <recommendedName>
        <fullName evidence="6">Neural proliferation differentiation and control protein 1</fullName>
    </recommendedName>
</protein>
<organism evidence="4 5">
    <name type="scientific">Conger conger</name>
    <name type="common">Conger eel</name>
    <name type="synonym">Muraena conger</name>
    <dbReference type="NCBI Taxonomy" id="82655"/>
    <lineage>
        <taxon>Eukaryota</taxon>
        <taxon>Metazoa</taxon>
        <taxon>Chordata</taxon>
        <taxon>Craniata</taxon>
        <taxon>Vertebrata</taxon>
        <taxon>Euteleostomi</taxon>
        <taxon>Actinopterygii</taxon>
        <taxon>Neopterygii</taxon>
        <taxon>Teleostei</taxon>
        <taxon>Anguilliformes</taxon>
        <taxon>Congridae</taxon>
        <taxon>Conger</taxon>
    </lineage>
</organism>
<feature type="chain" id="PRO_5040115287" description="Neural proliferation differentiation and control protein 1" evidence="3">
    <location>
        <begin position="32"/>
        <end position="281"/>
    </location>
</feature>
<sequence>MMLPPRGMKSRLRPWLSPGILFCVVLVAVSASMPADPCPHRLDCALEGRHFCQSGSFLCGPCLTPLEENEEGKCVSMKSPAHSVKAASFPELDEEIDFLSAIIAKQQEGKQPVMPTQALPKANSEAPKQKKESNTTVGPSTVPPLPPVPPVGKGSPLVVPYPSRDRLLMIVISVCVIVGMVALILAAVCWIRVQNGTRLAQKMDYPAFSGPPPASSSDGTSLGDKTLAQSAQMYHYQHQKQQMLSMEKHKEEPRVPESEATSDEENEDGDFTVYECPGLAP</sequence>
<evidence type="ECO:0000313" key="5">
    <source>
        <dbReference type="Proteomes" id="UP001152803"/>
    </source>
</evidence>
<feature type="region of interest" description="Disordered" evidence="1">
    <location>
        <begin position="235"/>
        <end position="281"/>
    </location>
</feature>
<evidence type="ECO:0000256" key="1">
    <source>
        <dbReference type="SAM" id="MobiDB-lite"/>
    </source>
</evidence>
<reference evidence="4" key="1">
    <citation type="journal article" date="2023" name="Science">
        <title>Genome structures resolve the early diversification of teleost fishes.</title>
        <authorList>
            <person name="Parey E."/>
            <person name="Louis A."/>
            <person name="Montfort J."/>
            <person name="Bouchez O."/>
            <person name="Roques C."/>
            <person name="Iampietro C."/>
            <person name="Lluch J."/>
            <person name="Castinel A."/>
            <person name="Donnadieu C."/>
            <person name="Desvignes T."/>
            <person name="Floi Bucao C."/>
            <person name="Jouanno E."/>
            <person name="Wen M."/>
            <person name="Mejri S."/>
            <person name="Dirks R."/>
            <person name="Jansen H."/>
            <person name="Henkel C."/>
            <person name="Chen W.J."/>
            <person name="Zahm M."/>
            <person name="Cabau C."/>
            <person name="Klopp C."/>
            <person name="Thompson A.W."/>
            <person name="Robinson-Rechavi M."/>
            <person name="Braasch I."/>
            <person name="Lecointre G."/>
            <person name="Bobe J."/>
            <person name="Postlethwait J.H."/>
            <person name="Berthelot C."/>
            <person name="Roest Crollius H."/>
            <person name="Guiguen Y."/>
        </authorList>
    </citation>
    <scope>NUCLEOTIDE SEQUENCE</scope>
    <source>
        <strain evidence="4">Concon-B</strain>
    </source>
</reference>
<keyword evidence="2" id="KW-1133">Transmembrane helix</keyword>
<dbReference type="Proteomes" id="UP001152803">
    <property type="component" value="Unassembled WGS sequence"/>
</dbReference>
<dbReference type="PANTHER" id="PTHR23352">
    <property type="entry name" value="NEURAL PROLIFERATION DIFFERENTIATION AND CONTROL PROTEIN-1 NPDC-1 PROTEIN"/>
    <property type="match status" value="1"/>
</dbReference>
<keyword evidence="2" id="KW-0812">Transmembrane</keyword>
<name>A0A9Q1D740_CONCO</name>
<feature type="compositionally biased region" description="Pro residues" evidence="1">
    <location>
        <begin position="141"/>
        <end position="150"/>
    </location>
</feature>
<evidence type="ECO:0008006" key="6">
    <source>
        <dbReference type="Google" id="ProtNLM"/>
    </source>
</evidence>
<proteinExistence type="predicted"/>
<feature type="signal peptide" evidence="3">
    <location>
        <begin position="1"/>
        <end position="31"/>
    </location>
</feature>
<feature type="compositionally biased region" description="Acidic residues" evidence="1">
    <location>
        <begin position="260"/>
        <end position="270"/>
    </location>
</feature>
<evidence type="ECO:0000313" key="4">
    <source>
        <dbReference type="EMBL" id="KAJ8260966.1"/>
    </source>
</evidence>
<keyword evidence="3" id="KW-0732">Signal</keyword>
<evidence type="ECO:0000256" key="2">
    <source>
        <dbReference type="SAM" id="Phobius"/>
    </source>
</evidence>
<keyword evidence="2" id="KW-0472">Membrane</keyword>
<accession>A0A9Q1D740</accession>
<gene>
    <name evidence="4" type="ORF">COCON_G00166890</name>
</gene>
<dbReference type="InterPro" id="IPR009635">
    <property type="entry name" value="NPDC1"/>
</dbReference>
<keyword evidence="5" id="KW-1185">Reference proteome</keyword>
<feature type="non-terminal residue" evidence="4">
    <location>
        <position position="1"/>
    </location>
</feature>
<dbReference type="Pfam" id="PF06809">
    <property type="entry name" value="NPDC1"/>
    <property type="match status" value="1"/>
</dbReference>
<dbReference type="GO" id="GO:0016020">
    <property type="term" value="C:membrane"/>
    <property type="evidence" value="ECO:0007669"/>
    <property type="project" value="InterPro"/>
</dbReference>
<dbReference type="AlphaFoldDB" id="A0A9Q1D740"/>
<dbReference type="PANTHER" id="PTHR23352:SF2">
    <property type="entry name" value="NEURAL PROLIFERATION DIFFERENTIATION AND CONTROL PROTEIN 1"/>
    <property type="match status" value="1"/>
</dbReference>
<evidence type="ECO:0000256" key="3">
    <source>
        <dbReference type="SAM" id="SignalP"/>
    </source>
</evidence>
<feature type="compositionally biased region" description="Basic and acidic residues" evidence="1">
    <location>
        <begin position="246"/>
        <end position="257"/>
    </location>
</feature>